<evidence type="ECO:0000256" key="1">
    <source>
        <dbReference type="ARBA" id="ARBA00007378"/>
    </source>
</evidence>
<protein>
    <submittedName>
        <fullName evidence="2">Unannotated protein</fullName>
    </submittedName>
</protein>
<dbReference type="PANTHER" id="PTHR33797">
    <property type="entry name" value="ORGANIC HYDROPEROXIDE RESISTANCE PROTEIN-LIKE"/>
    <property type="match status" value="1"/>
</dbReference>
<dbReference type="NCBIfam" id="TIGR03561">
    <property type="entry name" value="organ_hyd_perox"/>
    <property type="match status" value="1"/>
</dbReference>
<comment type="similarity">
    <text evidence="1">Belongs to the OsmC/Ohr family.</text>
</comment>
<dbReference type="Gene3D" id="2.20.25.10">
    <property type="match status" value="1"/>
</dbReference>
<name>A0A6J7JEM5_9ZZZZ</name>
<reference evidence="2" key="1">
    <citation type="submission" date="2020-05" db="EMBL/GenBank/DDBJ databases">
        <authorList>
            <person name="Chiriac C."/>
            <person name="Salcher M."/>
            <person name="Ghai R."/>
            <person name="Kavagutti S V."/>
        </authorList>
    </citation>
    <scope>NUCLEOTIDE SEQUENCE</scope>
</reference>
<dbReference type="InterPro" id="IPR015946">
    <property type="entry name" value="KH_dom-like_a/b"/>
</dbReference>
<organism evidence="2">
    <name type="scientific">freshwater metagenome</name>
    <dbReference type="NCBI Taxonomy" id="449393"/>
    <lineage>
        <taxon>unclassified sequences</taxon>
        <taxon>metagenomes</taxon>
        <taxon>ecological metagenomes</taxon>
    </lineage>
</organism>
<dbReference type="InterPro" id="IPR003718">
    <property type="entry name" value="OsmC/Ohr_fam"/>
</dbReference>
<dbReference type="Pfam" id="PF02566">
    <property type="entry name" value="OsmC"/>
    <property type="match status" value="1"/>
</dbReference>
<dbReference type="AlphaFoldDB" id="A0A6J7JEM5"/>
<dbReference type="Gene3D" id="3.30.300.20">
    <property type="match status" value="1"/>
</dbReference>
<evidence type="ECO:0000313" key="2">
    <source>
        <dbReference type="EMBL" id="CAB4941795.1"/>
    </source>
</evidence>
<dbReference type="InterPro" id="IPR036102">
    <property type="entry name" value="OsmC/Ohrsf"/>
</dbReference>
<gene>
    <name evidence="2" type="ORF">UFOPK3674_01882</name>
</gene>
<accession>A0A6J7JEM5</accession>
<dbReference type="SUPFAM" id="SSF82784">
    <property type="entry name" value="OsmC-like"/>
    <property type="match status" value="1"/>
</dbReference>
<dbReference type="InterPro" id="IPR019953">
    <property type="entry name" value="OHR"/>
</dbReference>
<dbReference type="EMBL" id="CAFBMX010000010">
    <property type="protein sequence ID" value="CAB4941795.1"/>
    <property type="molecule type" value="Genomic_DNA"/>
</dbReference>
<dbReference type="PANTHER" id="PTHR33797:SF2">
    <property type="entry name" value="ORGANIC HYDROPEROXIDE RESISTANCE PROTEIN-LIKE"/>
    <property type="match status" value="1"/>
</dbReference>
<proteinExistence type="inferred from homology"/>
<dbReference type="GO" id="GO:0006979">
    <property type="term" value="P:response to oxidative stress"/>
    <property type="evidence" value="ECO:0007669"/>
    <property type="project" value="InterPro"/>
</dbReference>
<sequence length="139" mass="14148">MIPIYTTTVEVSGGREGAARSSDGLLDLPLGLPAELGGPGGKTNPEQLFAAGYGACFESAVRLVAREAGLEVGDLSIAATVQLLKAEDSMDFALSVELAGNSSTLSDSELAGVLAQAHAICPYSNATRGNIDVRLTPAV</sequence>